<gene>
    <name evidence="2" type="ORF">S01H1_71071</name>
</gene>
<accession>X0YPE8</accession>
<comment type="caution">
    <text evidence="2">The sequence shown here is derived from an EMBL/GenBank/DDBJ whole genome shotgun (WGS) entry which is preliminary data.</text>
</comment>
<feature type="domain" description="Pyrrolo-quinoline quinone repeat" evidence="1">
    <location>
        <begin position="2"/>
        <end position="126"/>
    </location>
</feature>
<dbReference type="SUPFAM" id="SSF50998">
    <property type="entry name" value="Quinoprotein alcohol dehydrogenase-like"/>
    <property type="match status" value="1"/>
</dbReference>
<dbReference type="EMBL" id="BARS01047303">
    <property type="protein sequence ID" value="GAG38581.1"/>
    <property type="molecule type" value="Genomic_DNA"/>
</dbReference>
<dbReference type="InterPro" id="IPR015943">
    <property type="entry name" value="WD40/YVTN_repeat-like_dom_sf"/>
</dbReference>
<dbReference type="PANTHER" id="PTHR34512:SF30">
    <property type="entry name" value="OUTER MEMBRANE PROTEIN ASSEMBLY FACTOR BAMB"/>
    <property type="match status" value="1"/>
</dbReference>
<proteinExistence type="predicted"/>
<evidence type="ECO:0000259" key="1">
    <source>
        <dbReference type="Pfam" id="PF13360"/>
    </source>
</evidence>
<dbReference type="AlphaFoldDB" id="X0YPE8"/>
<dbReference type="Pfam" id="PF13360">
    <property type="entry name" value="PQQ_2"/>
    <property type="match status" value="1"/>
</dbReference>
<protein>
    <recommendedName>
        <fullName evidence="1">Pyrrolo-quinoline quinone repeat domain-containing protein</fullName>
    </recommendedName>
</protein>
<evidence type="ECO:0000313" key="2">
    <source>
        <dbReference type="EMBL" id="GAG38581.1"/>
    </source>
</evidence>
<reference evidence="2" key="1">
    <citation type="journal article" date="2014" name="Front. Microbiol.">
        <title>High frequency of phylogenetically diverse reductive dehalogenase-homologous genes in deep subseafloor sedimentary metagenomes.</title>
        <authorList>
            <person name="Kawai M."/>
            <person name="Futagami T."/>
            <person name="Toyoda A."/>
            <person name="Takaki Y."/>
            <person name="Nishi S."/>
            <person name="Hori S."/>
            <person name="Arai W."/>
            <person name="Tsubouchi T."/>
            <person name="Morono Y."/>
            <person name="Uchiyama I."/>
            <person name="Ito T."/>
            <person name="Fujiyama A."/>
            <person name="Inagaki F."/>
            <person name="Takami H."/>
        </authorList>
    </citation>
    <scope>NUCLEOTIDE SEQUENCE</scope>
    <source>
        <strain evidence="2">Expedition CK06-06</strain>
    </source>
</reference>
<dbReference type="Gene3D" id="2.130.10.10">
    <property type="entry name" value="YVTN repeat-like/Quinoprotein amine dehydrogenase"/>
    <property type="match status" value="1"/>
</dbReference>
<name>X0YPE8_9ZZZZ</name>
<dbReference type="InterPro" id="IPR002372">
    <property type="entry name" value="PQQ_rpt_dom"/>
</dbReference>
<organism evidence="2">
    <name type="scientific">marine sediment metagenome</name>
    <dbReference type="NCBI Taxonomy" id="412755"/>
    <lineage>
        <taxon>unclassified sequences</taxon>
        <taxon>metagenomes</taxon>
        <taxon>ecological metagenomes</taxon>
    </lineage>
</organism>
<dbReference type="InterPro" id="IPR011047">
    <property type="entry name" value="Quinoprotein_ADH-like_sf"/>
</dbReference>
<feature type="non-terminal residue" evidence="2">
    <location>
        <position position="245"/>
    </location>
</feature>
<sequence>MQYVTALDKQTGVTVWTTPRPPIDATYTPYKKSFSTPLVINHAGRRQMIAMGAQWIVSYDPDTGKEIWRVDTGSSFSNASRPVFGHGLVFVTTAFGGSELLAIRPDGRGNVTDTHVAWTVRRQVPRTPSPLLAGNELYTISDGGVATCMDAATGEVHWARRLSNKYSASPILGAGRIYFFAEDGHATVIRPGNEFTPLAESQVDGRVMASAAVSDRAFFLRTDTHLYRIEQKQPTRTEEGKSRGV</sequence>
<dbReference type="PANTHER" id="PTHR34512">
    <property type="entry name" value="CELL SURFACE PROTEIN"/>
    <property type="match status" value="1"/>
</dbReference>